<dbReference type="HOGENOM" id="CLU_3344592_0_0_4"/>
<name>W0V7R6_9BURK</name>
<dbReference type="KEGG" id="jag:GJA_2757"/>
<sequence>MSEALAAKATPEMPEESHATIYHPAALKVLRALFKPM</sequence>
<evidence type="ECO:0000313" key="2">
    <source>
        <dbReference type="Proteomes" id="UP000027604"/>
    </source>
</evidence>
<dbReference type="AlphaFoldDB" id="W0V7R6"/>
<gene>
    <name evidence="1" type="ORF">GJA_2757</name>
</gene>
<proteinExistence type="predicted"/>
<dbReference type="STRING" id="1349767.GJA_2757"/>
<dbReference type="EMBL" id="HG322949">
    <property type="protein sequence ID" value="CDG83388.1"/>
    <property type="molecule type" value="Genomic_DNA"/>
</dbReference>
<evidence type="ECO:0000313" key="1">
    <source>
        <dbReference type="EMBL" id="CDG83388.1"/>
    </source>
</evidence>
<dbReference type="Proteomes" id="UP000027604">
    <property type="component" value="Chromosome I"/>
</dbReference>
<protein>
    <submittedName>
        <fullName evidence="1">Uncharacterized protein</fullName>
    </submittedName>
</protein>
<keyword evidence="2" id="KW-1185">Reference proteome</keyword>
<reference evidence="1 2" key="1">
    <citation type="journal article" date="2015" name="Genome Announc.">
        <title>Genome Sequence of Mushroom Soft-Rot Pathogen Janthinobacterium agaricidamnosum.</title>
        <authorList>
            <person name="Graupner K."/>
            <person name="Lackner G."/>
            <person name="Hertweck C."/>
        </authorList>
    </citation>
    <scope>NUCLEOTIDE SEQUENCE [LARGE SCALE GENOMIC DNA]</scope>
    <source>
        <strain evidence="2">NBRC 102515 / DSM 9628</strain>
    </source>
</reference>
<dbReference type="PATRIC" id="fig|1349767.4.peg.4484"/>
<accession>W0V7R6</accession>
<organism evidence="1 2">
    <name type="scientific">Janthinobacterium agaricidamnosum NBRC 102515 = DSM 9628</name>
    <dbReference type="NCBI Taxonomy" id="1349767"/>
    <lineage>
        <taxon>Bacteria</taxon>
        <taxon>Pseudomonadati</taxon>
        <taxon>Pseudomonadota</taxon>
        <taxon>Betaproteobacteria</taxon>
        <taxon>Burkholderiales</taxon>
        <taxon>Oxalobacteraceae</taxon>
        <taxon>Janthinobacterium</taxon>
    </lineage>
</organism>